<feature type="binding site" evidence="1">
    <location>
        <position position="184"/>
    </location>
    <ligand>
        <name>Zn(2+)</name>
        <dbReference type="ChEBI" id="CHEBI:29105"/>
    </ligand>
</feature>
<sequence length="292" mass="32410">MADRFFPNDIPDSIEEGAASSPAAELSSSSLHTFLSLPYPTLADRFLRAALDLNQKAIDYIAPYTAYFVVHETWEKEQQHSTGDFTLYTGALGTALLLFRAFLITGDRADLATCTEIVSACDAASAGEEEVCGRIMHVLLDMELTENDKEYVKGTVQYMIQNRFPSGNYPCTEGDNYDCLVHWCHGAPGISLTLVLLMMLNQLKPLFLFLLFNLCNFSFVSKYCSQVFPEERFLDTASNAAEQQVEGASLTGQGIMHGGDEPYSPFEGQAGMAYLFLDMINPLESRFPAYEL</sequence>
<dbReference type="GO" id="GO:0005975">
    <property type="term" value="P:carbohydrate metabolic process"/>
    <property type="evidence" value="ECO:0007669"/>
    <property type="project" value="InterPro"/>
</dbReference>
<evidence type="ECO:0000256" key="1">
    <source>
        <dbReference type="PIRSR" id="PIRSR607822-1"/>
    </source>
</evidence>
<dbReference type="PANTHER" id="PTHR12736">
    <property type="entry name" value="LANC-LIKE PROTEIN"/>
    <property type="match status" value="1"/>
</dbReference>
<dbReference type="Proteomes" id="UP000604825">
    <property type="component" value="Unassembled WGS sequence"/>
</dbReference>
<gene>
    <name evidence="2" type="ORF">NCGR_LOCUS46286</name>
</gene>
<dbReference type="GO" id="GO:0046872">
    <property type="term" value="F:metal ion binding"/>
    <property type="evidence" value="ECO:0007669"/>
    <property type="project" value="UniProtKB-KW"/>
</dbReference>
<accession>A0A811R1N0</accession>
<reference evidence="2" key="1">
    <citation type="submission" date="2020-10" db="EMBL/GenBank/DDBJ databases">
        <authorList>
            <person name="Han B."/>
            <person name="Lu T."/>
            <person name="Zhao Q."/>
            <person name="Huang X."/>
            <person name="Zhao Y."/>
        </authorList>
    </citation>
    <scope>NUCLEOTIDE SEQUENCE</scope>
</reference>
<dbReference type="AlphaFoldDB" id="A0A811R1N0"/>
<dbReference type="SUPFAM" id="SSF158745">
    <property type="entry name" value="LanC-like"/>
    <property type="match status" value="1"/>
</dbReference>
<dbReference type="OrthoDB" id="10257263at2759"/>
<evidence type="ECO:0000313" key="3">
    <source>
        <dbReference type="Proteomes" id="UP000604825"/>
    </source>
</evidence>
<name>A0A811R1N0_9POAL</name>
<dbReference type="Pfam" id="PF05147">
    <property type="entry name" value="LANC_like"/>
    <property type="match status" value="1"/>
</dbReference>
<comment type="caution">
    <text evidence="2">The sequence shown here is derived from an EMBL/GenBank/DDBJ whole genome shotgun (WGS) entry which is preliminary data.</text>
</comment>
<dbReference type="PANTHER" id="PTHR12736:SF7">
    <property type="entry name" value="LANC-LIKE PROTEIN 3"/>
    <property type="match status" value="1"/>
</dbReference>
<dbReference type="Gene3D" id="1.50.10.10">
    <property type="match status" value="2"/>
</dbReference>
<proteinExistence type="predicted"/>
<dbReference type="EMBL" id="CAJGYO010000012">
    <property type="protein sequence ID" value="CAD6262963.1"/>
    <property type="molecule type" value="Genomic_DNA"/>
</dbReference>
<keyword evidence="1" id="KW-0862">Zinc</keyword>
<organism evidence="2 3">
    <name type="scientific">Miscanthus lutarioriparius</name>
    <dbReference type="NCBI Taxonomy" id="422564"/>
    <lineage>
        <taxon>Eukaryota</taxon>
        <taxon>Viridiplantae</taxon>
        <taxon>Streptophyta</taxon>
        <taxon>Embryophyta</taxon>
        <taxon>Tracheophyta</taxon>
        <taxon>Spermatophyta</taxon>
        <taxon>Magnoliopsida</taxon>
        <taxon>Liliopsida</taxon>
        <taxon>Poales</taxon>
        <taxon>Poaceae</taxon>
        <taxon>PACMAD clade</taxon>
        <taxon>Panicoideae</taxon>
        <taxon>Andropogonodae</taxon>
        <taxon>Andropogoneae</taxon>
        <taxon>Saccharinae</taxon>
        <taxon>Miscanthus</taxon>
    </lineage>
</organism>
<dbReference type="InterPro" id="IPR012341">
    <property type="entry name" value="6hp_glycosidase-like_sf"/>
</dbReference>
<evidence type="ECO:0000313" key="2">
    <source>
        <dbReference type="EMBL" id="CAD6262963.1"/>
    </source>
</evidence>
<dbReference type="SMART" id="SM01260">
    <property type="entry name" value="LANC_like"/>
    <property type="match status" value="1"/>
</dbReference>
<keyword evidence="3" id="KW-1185">Reference proteome</keyword>
<dbReference type="InterPro" id="IPR007822">
    <property type="entry name" value="LANC-like"/>
</dbReference>
<protein>
    <submittedName>
        <fullName evidence="2">Uncharacterized protein</fullName>
    </submittedName>
</protein>
<keyword evidence="1" id="KW-0479">Metal-binding</keyword>
<dbReference type="GO" id="GO:0005886">
    <property type="term" value="C:plasma membrane"/>
    <property type="evidence" value="ECO:0007669"/>
    <property type="project" value="TreeGrafter"/>
</dbReference>
<dbReference type="GO" id="GO:0031179">
    <property type="term" value="P:peptide modification"/>
    <property type="evidence" value="ECO:0007669"/>
    <property type="project" value="InterPro"/>
</dbReference>